<keyword evidence="2" id="KW-0238">DNA-binding</keyword>
<sequence>MALRIHGNRWEFIHKHYFHYRTLHSIKSKWDREKLKNENSYKKILSEWTPEEDKILSLGIEKYGRGNWRKISRMLPNKESLQVFRRFYLINYTKRGNFTQEEDNLLCDLLETYGTNNWKLIADKMNRPIYYVMYHYKFVLLNSINLPKWTDRENQLINDAILKYGKDWKKIQKLLPHRFVQSIKQHVRCCPEADPYYNSGFWKIDETLRLVEAVRIYGKKWQNVSKFVATRSPFQCRIHFRDSFTKKGLESYVLNLKPKGIQSIFPDKDEDFMEQFAAEQLSTELGSSE</sequence>
<dbReference type="Pfam" id="PF13921">
    <property type="entry name" value="Myb_DNA-bind_6"/>
    <property type="match status" value="1"/>
</dbReference>
<dbReference type="EMBL" id="QKYT01000253">
    <property type="protein sequence ID" value="RIA88655.1"/>
    <property type="molecule type" value="Genomic_DNA"/>
</dbReference>
<evidence type="ECO:0000256" key="3">
    <source>
        <dbReference type="ARBA" id="ARBA00023163"/>
    </source>
</evidence>
<protein>
    <recommendedName>
        <fullName evidence="10">Homeodomain-like protein</fullName>
    </recommendedName>
</protein>
<dbReference type="GO" id="GO:0001006">
    <property type="term" value="F:RNA polymerase III type 3 promoter sequence-specific DNA binding"/>
    <property type="evidence" value="ECO:0007669"/>
    <property type="project" value="TreeGrafter"/>
</dbReference>
<evidence type="ECO:0000313" key="9">
    <source>
        <dbReference type="Proteomes" id="UP000265703"/>
    </source>
</evidence>
<dbReference type="GO" id="GO:0019185">
    <property type="term" value="C:snRNA-activating protein complex"/>
    <property type="evidence" value="ECO:0007669"/>
    <property type="project" value="TreeGrafter"/>
</dbReference>
<feature type="domain" description="HTH myb-type" evidence="7">
    <location>
        <begin position="194"/>
        <end position="248"/>
    </location>
</feature>
<feature type="domain" description="Myb-like" evidence="5">
    <location>
        <begin position="194"/>
        <end position="244"/>
    </location>
</feature>
<dbReference type="PROSITE" id="PS51294">
    <property type="entry name" value="HTH_MYB"/>
    <property type="match status" value="3"/>
</dbReference>
<dbReference type="GO" id="GO:0000978">
    <property type="term" value="F:RNA polymerase II cis-regulatory region sequence-specific DNA binding"/>
    <property type="evidence" value="ECO:0007669"/>
    <property type="project" value="TreeGrafter"/>
</dbReference>
<dbReference type="PANTHER" id="PTHR46621:SF1">
    <property type="entry name" value="SNRNA-ACTIVATING PROTEIN COMPLEX SUBUNIT 4"/>
    <property type="match status" value="1"/>
</dbReference>
<dbReference type="InterPro" id="IPR051575">
    <property type="entry name" value="Myb-like_DNA-bd"/>
</dbReference>
<keyword evidence="3" id="KW-0804">Transcription</keyword>
<dbReference type="PROSITE" id="PS50090">
    <property type="entry name" value="MYB_LIKE"/>
    <property type="match status" value="3"/>
</dbReference>
<feature type="domain" description="SANT" evidence="6">
    <location>
        <begin position="147"/>
        <end position="195"/>
    </location>
</feature>
<feature type="domain" description="Myb-like" evidence="5">
    <location>
        <begin position="46"/>
        <end position="87"/>
    </location>
</feature>
<dbReference type="PANTHER" id="PTHR46621">
    <property type="entry name" value="SNRNA-ACTIVATING PROTEIN COMPLEX SUBUNIT 4"/>
    <property type="match status" value="1"/>
</dbReference>
<dbReference type="InterPro" id="IPR017884">
    <property type="entry name" value="SANT_dom"/>
</dbReference>
<dbReference type="Proteomes" id="UP000265703">
    <property type="component" value="Unassembled WGS sequence"/>
</dbReference>
<dbReference type="GO" id="GO:0042796">
    <property type="term" value="P:snRNA transcription by RNA polymerase III"/>
    <property type="evidence" value="ECO:0007669"/>
    <property type="project" value="TreeGrafter"/>
</dbReference>
<organism evidence="8 9">
    <name type="scientific">Glomus cerebriforme</name>
    <dbReference type="NCBI Taxonomy" id="658196"/>
    <lineage>
        <taxon>Eukaryota</taxon>
        <taxon>Fungi</taxon>
        <taxon>Fungi incertae sedis</taxon>
        <taxon>Mucoromycota</taxon>
        <taxon>Glomeromycotina</taxon>
        <taxon>Glomeromycetes</taxon>
        <taxon>Glomerales</taxon>
        <taxon>Glomeraceae</taxon>
        <taxon>Glomus</taxon>
    </lineage>
</organism>
<dbReference type="SMART" id="SM00717">
    <property type="entry name" value="SANT"/>
    <property type="match status" value="4"/>
</dbReference>
<evidence type="ECO:0000313" key="8">
    <source>
        <dbReference type="EMBL" id="RIA88655.1"/>
    </source>
</evidence>
<dbReference type="AlphaFoldDB" id="A0A397SXD2"/>
<evidence type="ECO:0000256" key="4">
    <source>
        <dbReference type="ARBA" id="ARBA00023242"/>
    </source>
</evidence>
<gene>
    <name evidence="8" type="ORF">C1645_739214</name>
</gene>
<dbReference type="SUPFAM" id="SSF46689">
    <property type="entry name" value="Homeodomain-like"/>
    <property type="match status" value="3"/>
</dbReference>
<dbReference type="Gene3D" id="1.10.10.60">
    <property type="entry name" value="Homeodomain-like"/>
    <property type="match status" value="4"/>
</dbReference>
<reference evidence="8 9" key="1">
    <citation type="submission" date="2018-06" db="EMBL/GenBank/DDBJ databases">
        <title>Comparative genomics reveals the genomic features of Rhizophagus irregularis, R. cerebriforme, R. diaphanum and Gigaspora rosea, and their symbiotic lifestyle signature.</title>
        <authorList>
            <person name="Morin E."/>
            <person name="San Clemente H."/>
            <person name="Chen E.C.H."/>
            <person name="De La Providencia I."/>
            <person name="Hainaut M."/>
            <person name="Kuo A."/>
            <person name="Kohler A."/>
            <person name="Murat C."/>
            <person name="Tang N."/>
            <person name="Roy S."/>
            <person name="Loubradou J."/>
            <person name="Henrissat B."/>
            <person name="Grigoriev I.V."/>
            <person name="Corradi N."/>
            <person name="Roux C."/>
            <person name="Martin F.M."/>
        </authorList>
    </citation>
    <scope>NUCLEOTIDE SEQUENCE [LARGE SCALE GENOMIC DNA]</scope>
    <source>
        <strain evidence="8 9">DAOM 227022</strain>
    </source>
</reference>
<evidence type="ECO:0000256" key="2">
    <source>
        <dbReference type="ARBA" id="ARBA00023125"/>
    </source>
</evidence>
<feature type="domain" description="HTH myb-type" evidence="7">
    <location>
        <begin position="48"/>
        <end position="86"/>
    </location>
</feature>
<evidence type="ECO:0008006" key="10">
    <source>
        <dbReference type="Google" id="ProtNLM"/>
    </source>
</evidence>
<evidence type="ECO:0000259" key="6">
    <source>
        <dbReference type="PROSITE" id="PS51293"/>
    </source>
</evidence>
<name>A0A397SXD2_9GLOM</name>
<comment type="caution">
    <text evidence="8">The sequence shown here is derived from an EMBL/GenBank/DDBJ whole genome shotgun (WGS) entry which is preliminary data.</text>
</comment>
<dbReference type="InterPro" id="IPR001005">
    <property type="entry name" value="SANT/Myb"/>
</dbReference>
<dbReference type="GO" id="GO:0042795">
    <property type="term" value="P:snRNA transcription by RNA polymerase II"/>
    <property type="evidence" value="ECO:0007669"/>
    <property type="project" value="TreeGrafter"/>
</dbReference>
<feature type="domain" description="Myb-like" evidence="5">
    <location>
        <begin position="94"/>
        <end position="140"/>
    </location>
</feature>
<feature type="domain" description="HTH myb-type" evidence="7">
    <location>
        <begin position="94"/>
        <end position="144"/>
    </location>
</feature>
<feature type="domain" description="SANT" evidence="6">
    <location>
        <begin position="43"/>
        <end position="95"/>
    </location>
</feature>
<evidence type="ECO:0000259" key="7">
    <source>
        <dbReference type="PROSITE" id="PS51294"/>
    </source>
</evidence>
<dbReference type="OrthoDB" id="2143914at2759"/>
<dbReference type="Pfam" id="PF00249">
    <property type="entry name" value="Myb_DNA-binding"/>
    <property type="match status" value="2"/>
</dbReference>
<keyword evidence="1" id="KW-0805">Transcription regulation</keyword>
<evidence type="ECO:0000259" key="5">
    <source>
        <dbReference type="PROSITE" id="PS50090"/>
    </source>
</evidence>
<dbReference type="STRING" id="658196.A0A397SXD2"/>
<dbReference type="CDD" id="cd00167">
    <property type="entry name" value="SANT"/>
    <property type="match status" value="4"/>
</dbReference>
<keyword evidence="9" id="KW-1185">Reference proteome</keyword>
<dbReference type="InterPro" id="IPR017930">
    <property type="entry name" value="Myb_dom"/>
</dbReference>
<dbReference type="InterPro" id="IPR009057">
    <property type="entry name" value="Homeodomain-like_sf"/>
</dbReference>
<keyword evidence="4" id="KW-0539">Nucleus</keyword>
<dbReference type="PROSITE" id="PS51293">
    <property type="entry name" value="SANT"/>
    <property type="match status" value="3"/>
</dbReference>
<feature type="domain" description="SANT" evidence="6">
    <location>
        <begin position="202"/>
        <end position="248"/>
    </location>
</feature>
<accession>A0A397SXD2</accession>
<evidence type="ECO:0000256" key="1">
    <source>
        <dbReference type="ARBA" id="ARBA00023015"/>
    </source>
</evidence>
<proteinExistence type="predicted"/>